<evidence type="ECO:0000256" key="1">
    <source>
        <dbReference type="SAM" id="MobiDB-lite"/>
    </source>
</evidence>
<comment type="caution">
    <text evidence="2">The sequence shown here is derived from an EMBL/GenBank/DDBJ whole genome shotgun (WGS) entry which is preliminary data.</text>
</comment>
<feature type="compositionally biased region" description="Basic residues" evidence="1">
    <location>
        <begin position="52"/>
        <end position="64"/>
    </location>
</feature>
<feature type="region of interest" description="Disordered" evidence="1">
    <location>
        <begin position="47"/>
        <end position="76"/>
    </location>
</feature>
<keyword evidence="3" id="KW-1185">Reference proteome</keyword>
<evidence type="ECO:0000313" key="2">
    <source>
        <dbReference type="EMBL" id="MFC4186515.1"/>
    </source>
</evidence>
<dbReference type="RefSeq" id="WP_200697196.1">
    <property type="nucleotide sequence ID" value="NZ_BAAAYA010000003.1"/>
</dbReference>
<gene>
    <name evidence="2" type="ORF">ACFO3R_08990</name>
</gene>
<dbReference type="Proteomes" id="UP001595871">
    <property type="component" value="Unassembled WGS sequence"/>
</dbReference>
<name>A0ABV8N340_9ACTN</name>
<proteinExistence type="predicted"/>
<dbReference type="EMBL" id="JBHSCF010000014">
    <property type="protein sequence ID" value="MFC4186515.1"/>
    <property type="molecule type" value="Genomic_DNA"/>
</dbReference>
<reference evidence="3" key="1">
    <citation type="journal article" date="2019" name="Int. J. Syst. Evol. Microbiol.">
        <title>The Global Catalogue of Microorganisms (GCM) 10K type strain sequencing project: providing services to taxonomists for standard genome sequencing and annotation.</title>
        <authorList>
            <consortium name="The Broad Institute Genomics Platform"/>
            <consortium name="The Broad Institute Genome Sequencing Center for Infectious Disease"/>
            <person name="Wu L."/>
            <person name="Ma J."/>
        </authorList>
    </citation>
    <scope>NUCLEOTIDE SEQUENCE [LARGE SCALE GENOMIC DNA]</scope>
    <source>
        <strain evidence="3">CCM 3243</strain>
    </source>
</reference>
<accession>A0ABV8N340</accession>
<evidence type="ECO:0000313" key="3">
    <source>
        <dbReference type="Proteomes" id="UP001595871"/>
    </source>
</evidence>
<protein>
    <submittedName>
        <fullName evidence="2">Uncharacterized protein</fullName>
    </submittedName>
</protein>
<sequence>MSERRPWVGDLIHDEDTKRRGIVTDGQGDAVWVLRPEAGPGLWTSEHAELSRRHRGTPARRIRLPHTTPLSTGYGT</sequence>
<organism evidence="2 3">
    <name type="scientific">Streptomyces flavovirens</name>
    <dbReference type="NCBI Taxonomy" id="52258"/>
    <lineage>
        <taxon>Bacteria</taxon>
        <taxon>Bacillati</taxon>
        <taxon>Actinomycetota</taxon>
        <taxon>Actinomycetes</taxon>
        <taxon>Kitasatosporales</taxon>
        <taxon>Streptomycetaceae</taxon>
        <taxon>Streptomyces</taxon>
    </lineage>
</organism>